<dbReference type="OMA" id="FGDMLEW"/>
<protein>
    <recommendedName>
        <fullName evidence="1">Serine aminopeptidase S33 domain-containing protein</fullName>
    </recommendedName>
</protein>
<dbReference type="Pfam" id="PF12146">
    <property type="entry name" value="Hydrolase_4"/>
    <property type="match status" value="1"/>
</dbReference>
<dbReference type="InterPro" id="IPR022742">
    <property type="entry name" value="Hydrolase_4"/>
</dbReference>
<dbReference type="Proteomes" id="UP000316621">
    <property type="component" value="Chromosome 11"/>
</dbReference>
<dbReference type="InterPro" id="IPR051044">
    <property type="entry name" value="MAG_DAG_Lipase"/>
</dbReference>
<dbReference type="Gramene" id="RZC83623">
    <property type="protein sequence ID" value="RZC83623"/>
    <property type="gene ID" value="C5167_046410"/>
</dbReference>
<keyword evidence="3" id="KW-1185">Reference proteome</keyword>
<dbReference type="STRING" id="3469.A0A4Y7LDP9"/>
<dbReference type="OrthoDB" id="2498029at2759"/>
<sequence>MVQHHPIGEANEQSPFGSLSPTEFYTKHSVAHSSSFITNSRGLKLFTQSWTPLPPTKIIGIVAMVHGFTGESSWFVQLTAIHFAKSGFITCAIDHQGHGFSDGLQCHIPDINPVVDDCISYFDSFRAQHSQSLPSFIFAESLGGAIALLIHLRRGKPWDGIVLNGAMCGISPKFKPPWPLEHFLSVVAWVVPTWQVVPTRGSIPLVSFKEEWKRKLAVASPRRSQARPRAATALELLRVCREVQERFGEIEVPLLIIHGGDDVVCDPACAEELHKKAASKDKTIRIFPGLWHQLVGESQEDVDLVFNGVIEWLRERAEQVAATGGD</sequence>
<dbReference type="EMBL" id="CM010725">
    <property type="protein sequence ID" value="RZC83623.1"/>
    <property type="molecule type" value="Genomic_DNA"/>
</dbReference>
<proteinExistence type="predicted"/>
<dbReference type="InterPro" id="IPR029058">
    <property type="entry name" value="AB_hydrolase_fold"/>
</dbReference>
<dbReference type="AlphaFoldDB" id="A0A4Y7LDP9"/>
<evidence type="ECO:0000313" key="2">
    <source>
        <dbReference type="EMBL" id="RZC83623.1"/>
    </source>
</evidence>
<feature type="domain" description="Serine aminopeptidase S33" evidence="1">
    <location>
        <begin position="59"/>
        <end position="298"/>
    </location>
</feature>
<evidence type="ECO:0000313" key="3">
    <source>
        <dbReference type="Proteomes" id="UP000316621"/>
    </source>
</evidence>
<accession>A0A4Y7LDP9</accession>
<dbReference type="Gene3D" id="3.40.50.1820">
    <property type="entry name" value="alpha/beta hydrolase"/>
    <property type="match status" value="1"/>
</dbReference>
<name>A0A4Y7LDP9_PAPSO</name>
<gene>
    <name evidence="2" type="ORF">C5167_046410</name>
</gene>
<dbReference type="PANTHER" id="PTHR11614">
    <property type="entry name" value="PHOSPHOLIPASE-RELATED"/>
    <property type="match status" value="1"/>
</dbReference>
<evidence type="ECO:0000259" key="1">
    <source>
        <dbReference type="Pfam" id="PF12146"/>
    </source>
</evidence>
<reference evidence="2 3" key="1">
    <citation type="journal article" date="2018" name="Science">
        <title>The opium poppy genome and morphinan production.</title>
        <authorList>
            <person name="Guo L."/>
            <person name="Winzer T."/>
            <person name="Yang X."/>
            <person name="Li Y."/>
            <person name="Ning Z."/>
            <person name="He Z."/>
            <person name="Teodor R."/>
            <person name="Lu Y."/>
            <person name="Bowser T.A."/>
            <person name="Graham I.A."/>
            <person name="Ye K."/>
        </authorList>
    </citation>
    <scope>NUCLEOTIDE SEQUENCE [LARGE SCALE GENOMIC DNA]</scope>
    <source>
        <strain evidence="3">cv. HN1</strain>
        <tissue evidence="2">Leaves</tissue>
    </source>
</reference>
<dbReference type="FunFam" id="3.40.50.1820:FF:000132">
    <property type="entry name" value="caffeoylshikimate esterase"/>
    <property type="match status" value="1"/>
</dbReference>
<dbReference type="SUPFAM" id="SSF53474">
    <property type="entry name" value="alpha/beta-Hydrolases"/>
    <property type="match status" value="1"/>
</dbReference>
<organism evidence="2 3">
    <name type="scientific">Papaver somniferum</name>
    <name type="common">Opium poppy</name>
    <dbReference type="NCBI Taxonomy" id="3469"/>
    <lineage>
        <taxon>Eukaryota</taxon>
        <taxon>Viridiplantae</taxon>
        <taxon>Streptophyta</taxon>
        <taxon>Embryophyta</taxon>
        <taxon>Tracheophyta</taxon>
        <taxon>Spermatophyta</taxon>
        <taxon>Magnoliopsida</taxon>
        <taxon>Ranunculales</taxon>
        <taxon>Papaveraceae</taxon>
        <taxon>Papaveroideae</taxon>
        <taxon>Papaver</taxon>
    </lineage>
</organism>